<dbReference type="SMART" id="SM00256">
    <property type="entry name" value="FBOX"/>
    <property type="match status" value="1"/>
</dbReference>
<evidence type="ECO:0000313" key="4">
    <source>
        <dbReference type="Proteomes" id="UP000215914"/>
    </source>
</evidence>
<dbReference type="InterPro" id="IPR006527">
    <property type="entry name" value="F-box-assoc_dom_typ1"/>
</dbReference>
<dbReference type="CDD" id="cd22157">
    <property type="entry name" value="F-box_AtFBW1-like"/>
    <property type="match status" value="1"/>
</dbReference>
<keyword evidence="4" id="KW-1185">Reference proteome</keyword>
<dbReference type="InterPro" id="IPR036047">
    <property type="entry name" value="F-box-like_dom_sf"/>
</dbReference>
<dbReference type="InParanoid" id="A0A251UXY5"/>
<dbReference type="InterPro" id="IPR050796">
    <property type="entry name" value="SCF_F-box_component"/>
</dbReference>
<dbReference type="FunCoup" id="A0A251UXY5">
    <property type="interactions" value="116"/>
</dbReference>
<dbReference type="InterPro" id="IPR001810">
    <property type="entry name" value="F-box_dom"/>
</dbReference>
<dbReference type="InterPro" id="IPR017451">
    <property type="entry name" value="F-box-assoc_interact_dom"/>
</dbReference>
<dbReference type="SUPFAM" id="SSF81383">
    <property type="entry name" value="F-box domain"/>
    <property type="match status" value="1"/>
</dbReference>
<dbReference type="PANTHER" id="PTHR31672:SF13">
    <property type="entry name" value="F-BOX PROTEIN CPR30-LIKE"/>
    <property type="match status" value="1"/>
</dbReference>
<protein>
    <submittedName>
        <fullName evidence="2 3">F-box domain-containing protein</fullName>
    </submittedName>
</protein>
<dbReference type="Gene3D" id="1.20.1280.50">
    <property type="match status" value="1"/>
</dbReference>
<organism evidence="3 4">
    <name type="scientific">Helianthus annuus</name>
    <name type="common">Common sunflower</name>
    <dbReference type="NCBI Taxonomy" id="4232"/>
    <lineage>
        <taxon>Eukaryota</taxon>
        <taxon>Viridiplantae</taxon>
        <taxon>Streptophyta</taxon>
        <taxon>Embryophyta</taxon>
        <taxon>Tracheophyta</taxon>
        <taxon>Spermatophyta</taxon>
        <taxon>Magnoliopsida</taxon>
        <taxon>eudicotyledons</taxon>
        <taxon>Gunneridae</taxon>
        <taxon>Pentapetalae</taxon>
        <taxon>asterids</taxon>
        <taxon>campanulids</taxon>
        <taxon>Asterales</taxon>
        <taxon>Asteraceae</taxon>
        <taxon>Asteroideae</taxon>
        <taxon>Heliantheae alliance</taxon>
        <taxon>Heliantheae</taxon>
        <taxon>Helianthus</taxon>
    </lineage>
</organism>
<reference evidence="2 4" key="1">
    <citation type="journal article" date="2017" name="Nature">
        <title>The sunflower genome provides insights into oil metabolism, flowering and Asterid evolution.</title>
        <authorList>
            <person name="Badouin H."/>
            <person name="Gouzy J."/>
            <person name="Grassa C.J."/>
            <person name="Murat F."/>
            <person name="Staton S.E."/>
            <person name="Cottret L."/>
            <person name="Lelandais-Briere C."/>
            <person name="Owens G.L."/>
            <person name="Carrere S."/>
            <person name="Mayjonade B."/>
            <person name="Legrand L."/>
            <person name="Gill N."/>
            <person name="Kane N.C."/>
            <person name="Bowers J.E."/>
            <person name="Hubner S."/>
            <person name="Bellec A."/>
            <person name="Berard A."/>
            <person name="Berges H."/>
            <person name="Blanchet N."/>
            <person name="Boniface M.C."/>
            <person name="Brunel D."/>
            <person name="Catrice O."/>
            <person name="Chaidir N."/>
            <person name="Claudel C."/>
            <person name="Donnadieu C."/>
            <person name="Faraut T."/>
            <person name="Fievet G."/>
            <person name="Helmstetter N."/>
            <person name="King M."/>
            <person name="Knapp S.J."/>
            <person name="Lai Z."/>
            <person name="Le Paslier M.C."/>
            <person name="Lippi Y."/>
            <person name="Lorenzon L."/>
            <person name="Mandel J.R."/>
            <person name="Marage G."/>
            <person name="Marchand G."/>
            <person name="Marquand E."/>
            <person name="Bret-Mestries E."/>
            <person name="Morien E."/>
            <person name="Nambeesan S."/>
            <person name="Nguyen T."/>
            <person name="Pegot-Espagnet P."/>
            <person name="Pouilly N."/>
            <person name="Raftis F."/>
            <person name="Sallet E."/>
            <person name="Schiex T."/>
            <person name="Thomas J."/>
            <person name="Vandecasteele C."/>
            <person name="Vares D."/>
            <person name="Vear F."/>
            <person name="Vautrin S."/>
            <person name="Crespi M."/>
            <person name="Mangin B."/>
            <person name="Burke J.M."/>
            <person name="Salse J."/>
            <person name="Munos S."/>
            <person name="Vincourt P."/>
            <person name="Rieseberg L.H."/>
            <person name="Langlade N.B."/>
        </authorList>
    </citation>
    <scope>NUCLEOTIDE SEQUENCE [LARGE SCALE GENOMIC DNA]</scope>
    <source>
        <strain evidence="4">cv. SF193</strain>
        <tissue evidence="2">Leaves</tissue>
    </source>
</reference>
<dbReference type="NCBIfam" id="TIGR01640">
    <property type="entry name" value="F_box_assoc_1"/>
    <property type="match status" value="1"/>
</dbReference>
<name>A0A251UXY5_HELAN</name>
<dbReference type="Gramene" id="mRNA:HanXRQr2_Chr04g0157831">
    <property type="protein sequence ID" value="CDS:HanXRQr2_Chr04g0157831.1"/>
    <property type="gene ID" value="HanXRQr2_Chr04g0157831"/>
</dbReference>
<dbReference type="Pfam" id="PF07734">
    <property type="entry name" value="FBA_1"/>
    <property type="match status" value="1"/>
</dbReference>
<gene>
    <name evidence="3" type="ORF">HannXRQ_Chr04g0109011</name>
    <name evidence="2" type="ORF">HanXRQr2_Chr04g0157831</name>
</gene>
<dbReference type="Pfam" id="PF00646">
    <property type="entry name" value="F-box"/>
    <property type="match status" value="1"/>
</dbReference>
<feature type="domain" description="F-box" evidence="1">
    <location>
        <begin position="16"/>
        <end position="56"/>
    </location>
</feature>
<reference evidence="3" key="2">
    <citation type="submission" date="2017-02" db="EMBL/GenBank/DDBJ databases">
        <title>Sunflower complete genome.</title>
        <authorList>
            <person name="Langlade N."/>
            <person name="Munos S."/>
        </authorList>
    </citation>
    <scope>NUCLEOTIDE SEQUENCE [LARGE SCALE GENOMIC DNA]</scope>
    <source>
        <tissue evidence="3">Leaves</tissue>
    </source>
</reference>
<evidence type="ECO:0000313" key="2">
    <source>
        <dbReference type="EMBL" id="KAF5809497.1"/>
    </source>
</evidence>
<dbReference type="EMBL" id="CM007893">
    <property type="protein sequence ID" value="OTG28237.1"/>
    <property type="molecule type" value="Genomic_DNA"/>
</dbReference>
<reference evidence="2" key="3">
    <citation type="submission" date="2020-06" db="EMBL/GenBank/DDBJ databases">
        <title>Helianthus annuus Genome sequencing and assembly Release 2.</title>
        <authorList>
            <person name="Gouzy J."/>
            <person name="Langlade N."/>
            <person name="Munos S."/>
        </authorList>
    </citation>
    <scope>NUCLEOTIDE SEQUENCE</scope>
    <source>
        <tissue evidence="2">Leaves</tissue>
    </source>
</reference>
<proteinExistence type="predicted"/>
<dbReference type="Proteomes" id="UP000215914">
    <property type="component" value="Chromosome 4"/>
</dbReference>
<dbReference type="AlphaFoldDB" id="A0A251UXY5"/>
<accession>A0A251UXY5</accession>
<sequence length="365" mass="42206">MESMSNRNVKKLKIHISDDILYNILTRLPGKSLLRFRCVSKHWNTLISDPYFMNSRSRRMILLPFPRPLVVLDDNIPLNHDTKIYQRCGPFLPKRKKDKTHCMVGVHSPLEEYQEQGTTIRVVSIVGSFNGIVLLALTDNSYRCHLVLYSPLTRFSTKLVVLDPPPSYDHVMIPYVFGFGYGATTGELKIVRFKVFNRLERALYQYECDVYALKTGSWSRPPGELIRAFFFLGNNAGLFLNGFLYWATSDETLVYSVLELNVEKMIFSKIKLPDGHDSFLGPLLGSIDGCLCMVNRIGFDARFGLWVMKEQGEWLKTHSFSFLNPEWTPCLYYGKRKNSFCRDVDASFYVRPIERFMYEALRFGG</sequence>
<dbReference type="EMBL" id="MNCJ02000319">
    <property type="protein sequence ID" value="KAF5809497.1"/>
    <property type="molecule type" value="Genomic_DNA"/>
</dbReference>
<evidence type="ECO:0000313" key="3">
    <source>
        <dbReference type="EMBL" id="OTG28237.1"/>
    </source>
</evidence>
<dbReference type="PANTHER" id="PTHR31672">
    <property type="entry name" value="BNACNNG10540D PROTEIN"/>
    <property type="match status" value="1"/>
</dbReference>
<evidence type="ECO:0000259" key="1">
    <source>
        <dbReference type="SMART" id="SM00256"/>
    </source>
</evidence>